<feature type="transmembrane region" description="Helical" evidence="1">
    <location>
        <begin position="217"/>
        <end position="237"/>
    </location>
</feature>
<dbReference type="Pfam" id="PF26314">
    <property type="entry name" value="MptA_B_family"/>
    <property type="match status" value="1"/>
</dbReference>
<dbReference type="EMBL" id="CP001825">
    <property type="protein sequence ID" value="ACZ42585.1"/>
    <property type="molecule type" value="Genomic_DNA"/>
</dbReference>
<protein>
    <submittedName>
        <fullName evidence="2">Uncharacterized protein</fullName>
    </submittedName>
</protein>
<feature type="transmembrane region" description="Helical" evidence="1">
    <location>
        <begin position="420"/>
        <end position="448"/>
    </location>
</feature>
<sequence length="517" mass="58638">MASTSELIANPKERIYAKLGALAITRSIIFLYFSSFLLYVALFLLLRAKSFRLTQTLTLQMWGWLRAFSDLLTPSSFDTATWRSAQAGFHELLFAVIIVLLVGSWLRILWVLKTSNRDLKLLWILLGALGLSIPLLLLPGMFSGDLYLYMFYGRIIAKYGDNPLIVPPNNYPGDFQLYWIYWKWLPSAYGPVWLMLSGALSAFGGDGLWSNIFSYKIAVLILHVLTTVVVWLCARSITPEHAGWAAVFYGWNPLVLHETVGSGHNDVMVALFVSLALLSALRKRWLFAVFFLVAGSMVKLTTIVLLPSLLLVWLMGLESKRERLLALIKGIGVALVSGLILYAPLWAGTALFTNSLNNPAAQRYLNSLWELILMPIMKDYFPPPALDALFDIIRNSIFAVFFFCMLFLTAKKRSLQWSWIWLWFGYCLTLSWIWPWYFLLLIAVIAVYNRDLESSLGIALTLGGFLFWMGWPDPPLPAAPWLYYFRSIILLGPAIAVVAVPRIRSFMITLLGTRQVQ</sequence>
<keyword evidence="1" id="KW-0812">Transmembrane</keyword>
<accession>D1CCS0</accession>
<keyword evidence="3" id="KW-1185">Reference proteome</keyword>
<evidence type="ECO:0000256" key="1">
    <source>
        <dbReference type="SAM" id="Phobius"/>
    </source>
</evidence>
<feature type="transmembrane region" description="Helical" evidence="1">
    <location>
        <begin position="388"/>
        <end position="408"/>
    </location>
</feature>
<feature type="transmembrane region" description="Helical" evidence="1">
    <location>
        <begin position="483"/>
        <end position="500"/>
    </location>
</feature>
<evidence type="ECO:0000313" key="3">
    <source>
        <dbReference type="Proteomes" id="UP000000323"/>
    </source>
</evidence>
<dbReference type="GO" id="GO:0016758">
    <property type="term" value="F:hexosyltransferase activity"/>
    <property type="evidence" value="ECO:0007669"/>
    <property type="project" value="InterPro"/>
</dbReference>
<dbReference type="OrthoDB" id="138376at2"/>
<feature type="transmembrane region" description="Helical" evidence="1">
    <location>
        <begin position="122"/>
        <end position="142"/>
    </location>
</feature>
<evidence type="ECO:0000313" key="2">
    <source>
        <dbReference type="EMBL" id="ACZ42585.1"/>
    </source>
</evidence>
<feature type="transmembrane region" description="Helical" evidence="1">
    <location>
        <begin position="324"/>
        <end position="344"/>
    </location>
</feature>
<dbReference type="eggNOG" id="COG1216">
    <property type="taxonomic scope" value="Bacteria"/>
</dbReference>
<organism evidence="2 3">
    <name type="scientific">Thermobaculum terrenum (strain ATCC BAA-798 / CCMEE 7001 / YNP1)</name>
    <dbReference type="NCBI Taxonomy" id="525904"/>
    <lineage>
        <taxon>Bacteria</taxon>
        <taxon>Bacillati</taxon>
        <taxon>Chloroflexota</taxon>
        <taxon>Chloroflexia</taxon>
        <taxon>Candidatus Thermobaculales</taxon>
        <taxon>Candidatus Thermobaculaceae</taxon>
        <taxon>Thermobaculum</taxon>
    </lineage>
</organism>
<feature type="transmembrane region" description="Helical" evidence="1">
    <location>
        <begin position="188"/>
        <end position="205"/>
    </location>
</feature>
<dbReference type="AlphaFoldDB" id="D1CCS0"/>
<keyword evidence="1" id="KW-1133">Transmembrane helix</keyword>
<dbReference type="Proteomes" id="UP000000323">
    <property type="component" value="Chromosome 1"/>
</dbReference>
<feature type="transmembrane region" description="Helical" evidence="1">
    <location>
        <begin position="21"/>
        <end position="46"/>
    </location>
</feature>
<proteinExistence type="predicted"/>
<feature type="transmembrane region" description="Helical" evidence="1">
    <location>
        <begin position="455"/>
        <end position="471"/>
    </location>
</feature>
<dbReference type="GO" id="GO:0005886">
    <property type="term" value="C:plasma membrane"/>
    <property type="evidence" value="ECO:0007669"/>
    <property type="project" value="UniProtKB-SubCell"/>
</dbReference>
<feature type="transmembrane region" description="Helical" evidence="1">
    <location>
        <begin position="285"/>
        <end position="312"/>
    </location>
</feature>
<dbReference type="STRING" id="525904.Tter_1679"/>
<keyword evidence="1" id="KW-0472">Membrane</keyword>
<name>D1CCS0_THET1</name>
<dbReference type="HOGENOM" id="CLU_526686_0_0_0"/>
<reference evidence="3" key="1">
    <citation type="journal article" date="2010" name="Stand. Genomic Sci.">
        <title>Complete genome sequence of 'Thermobaculum terrenum' type strain (YNP1).</title>
        <authorList>
            <person name="Kiss H."/>
            <person name="Cleland D."/>
            <person name="Lapidus A."/>
            <person name="Lucas S."/>
            <person name="Glavina Del Rio T."/>
            <person name="Nolan M."/>
            <person name="Tice H."/>
            <person name="Han C."/>
            <person name="Goodwin L."/>
            <person name="Pitluck S."/>
            <person name="Liolios K."/>
            <person name="Ivanova N."/>
            <person name="Mavromatis K."/>
            <person name="Ovchinnikova G."/>
            <person name="Pati A."/>
            <person name="Chen A."/>
            <person name="Palaniappan K."/>
            <person name="Land M."/>
            <person name="Hauser L."/>
            <person name="Chang Y."/>
            <person name="Jeffries C."/>
            <person name="Lu M."/>
            <person name="Brettin T."/>
            <person name="Detter J."/>
            <person name="Goker M."/>
            <person name="Tindall B."/>
            <person name="Beck B."/>
            <person name="McDermott T."/>
            <person name="Woyke T."/>
            <person name="Bristow J."/>
            <person name="Eisen J."/>
            <person name="Markowitz V."/>
            <person name="Hugenholtz P."/>
            <person name="Kyrpides N."/>
            <person name="Klenk H."/>
            <person name="Cheng J."/>
        </authorList>
    </citation>
    <scope>NUCLEOTIDE SEQUENCE [LARGE SCALE GENOMIC DNA]</scope>
    <source>
        <strain evidence="3">ATCC BAA-798 / YNP1</strain>
    </source>
</reference>
<dbReference type="RefSeq" id="WP_012875619.1">
    <property type="nucleotide sequence ID" value="NC_013525.1"/>
</dbReference>
<feature type="transmembrane region" description="Helical" evidence="1">
    <location>
        <begin position="92"/>
        <end position="110"/>
    </location>
</feature>
<gene>
    <name evidence="2" type="ordered locus">Tter_1679</name>
</gene>
<dbReference type="KEGG" id="ttr:Tter_1679"/>